<proteinExistence type="predicted"/>
<comment type="caution">
    <text evidence="1">The sequence shown here is derived from an EMBL/GenBank/DDBJ whole genome shotgun (WGS) entry which is preliminary data.</text>
</comment>
<dbReference type="Proteomes" id="UP000391834">
    <property type="component" value="Unassembled WGS sequence"/>
</dbReference>
<dbReference type="EMBL" id="BLAX01000001">
    <property type="protein sequence ID" value="GET33722.1"/>
    <property type="molecule type" value="Genomic_DNA"/>
</dbReference>
<dbReference type="AlphaFoldDB" id="A0A5M4B0N2"/>
<reference evidence="1 2" key="1">
    <citation type="submission" date="2019-10" db="EMBL/GenBank/DDBJ databases">
        <title>Prolixibacter strains distinguished by the presence of nitrate reductase genes were adept at nitrate-dependent anaerobic corrosion of metallic iron and carbon steel.</title>
        <authorList>
            <person name="Iino T."/>
            <person name="Shono N."/>
            <person name="Ito K."/>
            <person name="Nakamura R."/>
            <person name="Sueoka K."/>
            <person name="Harayama S."/>
            <person name="Ohkuma M."/>
        </authorList>
    </citation>
    <scope>NUCLEOTIDE SEQUENCE [LARGE SCALE GENOMIC DNA]</scope>
    <source>
        <strain evidence="1 2">JCM 13498</strain>
    </source>
</reference>
<evidence type="ECO:0000313" key="1">
    <source>
        <dbReference type="EMBL" id="GET33722.1"/>
    </source>
</evidence>
<keyword evidence="2" id="KW-1185">Reference proteome</keyword>
<name>A0A5M4B0N2_9BACT</name>
<dbReference type="SUPFAM" id="SSF54909">
    <property type="entry name" value="Dimeric alpha+beta barrel"/>
    <property type="match status" value="1"/>
</dbReference>
<organism evidence="1 2">
    <name type="scientific">Prolixibacter bellariivorans</name>
    <dbReference type="NCBI Taxonomy" id="314319"/>
    <lineage>
        <taxon>Bacteria</taxon>
        <taxon>Pseudomonadati</taxon>
        <taxon>Bacteroidota</taxon>
        <taxon>Bacteroidia</taxon>
        <taxon>Marinilabiliales</taxon>
        <taxon>Prolixibacteraceae</taxon>
        <taxon>Prolixibacter</taxon>
    </lineage>
</organism>
<dbReference type="Gene3D" id="3.30.70.100">
    <property type="match status" value="1"/>
</dbReference>
<protein>
    <recommendedName>
        <fullName evidence="3">ABM domain-containing protein</fullName>
    </recommendedName>
</protein>
<gene>
    <name evidence="1" type="ORF">PbJCM13498_25850</name>
</gene>
<evidence type="ECO:0008006" key="3">
    <source>
        <dbReference type="Google" id="ProtNLM"/>
    </source>
</evidence>
<sequence>MPRLIANNKIMLLENQKKETATKRQPGYVMKMVAKPGKGKLLRKLATDGMRIANEGGNWVHCLVENEPDTLWTFEFFESEEAKVKYEESDLADQLRDEILELLAEPPLRIVVTPFSASWLNQ</sequence>
<accession>A0A5M4B0N2</accession>
<evidence type="ECO:0000313" key="2">
    <source>
        <dbReference type="Proteomes" id="UP000391834"/>
    </source>
</evidence>
<dbReference type="InterPro" id="IPR011008">
    <property type="entry name" value="Dimeric_a/b-barrel"/>
</dbReference>